<evidence type="ECO:0000313" key="2">
    <source>
        <dbReference type="Proteomes" id="UP000005947"/>
    </source>
</evidence>
<dbReference type="EMBL" id="ACGK02000001">
    <property type="protein sequence ID" value="EGF23112.1"/>
    <property type="molecule type" value="Genomic_DNA"/>
</dbReference>
<dbReference type="Proteomes" id="UP000005947">
    <property type="component" value="Unassembled WGS sequence"/>
</dbReference>
<comment type="caution">
    <text evidence="1">The sequence shown here is derived from an EMBL/GenBank/DDBJ whole genome shotgun (WGS) entry which is preliminary data.</text>
</comment>
<dbReference type="AlphaFoldDB" id="F1T591"/>
<protein>
    <submittedName>
        <fullName evidence="1">Uncharacterized protein</fullName>
    </submittedName>
</protein>
<proteinExistence type="predicted"/>
<evidence type="ECO:0000313" key="1">
    <source>
        <dbReference type="EMBL" id="EGF23112.1"/>
    </source>
</evidence>
<reference evidence="1 2" key="1">
    <citation type="submission" date="2011-02" db="EMBL/GenBank/DDBJ databases">
        <authorList>
            <person name="Muzny D."/>
            <person name="Qin X."/>
            <person name="Buhay C."/>
            <person name="Dugan-Rocha S."/>
            <person name="Ding Y."/>
            <person name="Chen G."/>
            <person name="Hawes A."/>
            <person name="Holder M."/>
            <person name="Jhangiani S."/>
            <person name="Johnson A."/>
            <person name="Khan Z."/>
            <person name="Li Z."/>
            <person name="Liu W."/>
            <person name="Liu X."/>
            <person name="Perez L."/>
            <person name="Shen H."/>
            <person name="Wang Q."/>
            <person name="Watt J."/>
            <person name="Xi L."/>
            <person name="Xin Y."/>
            <person name="Zhou J."/>
            <person name="Deng J."/>
            <person name="Jiang H."/>
            <person name="Liu Y."/>
            <person name="Qu J."/>
            <person name="Song X.-Z."/>
            <person name="Zhang L."/>
            <person name="Villasana D."/>
            <person name="Johnson A."/>
            <person name="Liu J."/>
            <person name="Liyanage D."/>
            <person name="Lorensuhewa L."/>
            <person name="Robinson T."/>
            <person name="Song A."/>
            <person name="Song B.-B."/>
            <person name="Dinh H."/>
            <person name="Thornton R."/>
            <person name="Coyle M."/>
            <person name="Francisco L."/>
            <person name="Jackson L."/>
            <person name="Javaid M."/>
            <person name="Korchina V."/>
            <person name="Kovar C."/>
            <person name="Mata R."/>
            <person name="Mathew T."/>
            <person name="Ngo R."/>
            <person name="Nguyen L."/>
            <person name="Nguyen N."/>
            <person name="Okwuonu G."/>
            <person name="Ongeri F."/>
            <person name="Pham C."/>
            <person name="Simmons D."/>
            <person name="Wilczek-Boney K."/>
            <person name="Hale W."/>
            <person name="Jakkamsetti A."/>
            <person name="Pham P."/>
            <person name="Ruth R."/>
            <person name="San Lucas F."/>
            <person name="Warren J."/>
            <person name="Zhang J."/>
            <person name="Zhao Z."/>
            <person name="Zhou C."/>
            <person name="Zhu D."/>
            <person name="Lee S."/>
            <person name="Bess C."/>
            <person name="Blankenburg K."/>
            <person name="Forbes L."/>
            <person name="Fu Q."/>
            <person name="Gubbala S."/>
            <person name="Hirani K."/>
            <person name="Jayaseelan J.C."/>
            <person name="Lara F."/>
            <person name="Munidasa M."/>
            <person name="Palculict T."/>
            <person name="Patil S."/>
            <person name="Pu L.-L."/>
            <person name="Saada N."/>
            <person name="Tang L."/>
            <person name="Weissenberger G."/>
            <person name="Zhu Y."/>
            <person name="Hemphill L."/>
            <person name="Shang Y."/>
            <person name="Youmans B."/>
            <person name="Ayvaz T."/>
            <person name="Ross M."/>
            <person name="Santibanez J."/>
            <person name="Aqrawi P."/>
            <person name="Gross S."/>
            <person name="Joshi V."/>
            <person name="Fowler G."/>
            <person name="Nazareth L."/>
            <person name="Reid J."/>
            <person name="Worley K."/>
            <person name="Petrosino J."/>
            <person name="Highlander S."/>
            <person name="Gibbs R."/>
        </authorList>
    </citation>
    <scope>NUCLEOTIDE SEQUENCE [LARGE SCALE GENOMIC DNA]</scope>
    <source>
        <strain evidence="1 2">DSM 15829</strain>
    </source>
</reference>
<name>F1T591_9ACTN</name>
<accession>F1T591</accession>
<gene>
    <name evidence="1" type="ORF">HMPREF0091_10059</name>
</gene>
<sequence length="42" mass="4923">MQTRNLCSFSLDGIFIRLNVLSFAKNKHVYTKPTNDCNKLYK</sequence>
<organism evidence="1 2">
    <name type="scientific">Fannyhessea vaginae DSM 15829</name>
    <dbReference type="NCBI Taxonomy" id="525256"/>
    <lineage>
        <taxon>Bacteria</taxon>
        <taxon>Bacillati</taxon>
        <taxon>Actinomycetota</taxon>
        <taxon>Coriobacteriia</taxon>
        <taxon>Coriobacteriales</taxon>
        <taxon>Atopobiaceae</taxon>
        <taxon>Fannyhessea</taxon>
    </lineage>
</organism>
<keyword evidence="2" id="KW-1185">Reference proteome</keyword>